<evidence type="ECO:0000313" key="2">
    <source>
        <dbReference type="Proteomes" id="UP000271098"/>
    </source>
</evidence>
<gene>
    <name evidence="1" type="ORF">GPUH_LOCUS23323</name>
</gene>
<organism evidence="3">
    <name type="scientific">Gongylonema pulchrum</name>
    <dbReference type="NCBI Taxonomy" id="637853"/>
    <lineage>
        <taxon>Eukaryota</taxon>
        <taxon>Metazoa</taxon>
        <taxon>Ecdysozoa</taxon>
        <taxon>Nematoda</taxon>
        <taxon>Chromadorea</taxon>
        <taxon>Rhabditida</taxon>
        <taxon>Spirurina</taxon>
        <taxon>Spiruromorpha</taxon>
        <taxon>Spiruroidea</taxon>
        <taxon>Gongylonematidae</taxon>
        <taxon>Gongylonema</taxon>
    </lineage>
</organism>
<sequence>MTHESVAQKRAVGIRDAVSYAATHRRLARVPFKLPPRLARTPRLAFEDPLTCAFTVALIEDDFEGDFELPLLPTELFETVREAPFIRLLFSPFLPPFLI</sequence>
<proteinExistence type="predicted"/>
<reference evidence="3" key="1">
    <citation type="submission" date="2016-06" db="UniProtKB">
        <authorList>
            <consortium name="WormBaseParasite"/>
        </authorList>
    </citation>
    <scope>IDENTIFICATION</scope>
</reference>
<protein>
    <submittedName>
        <fullName evidence="1 3">Uncharacterized protein</fullName>
    </submittedName>
</protein>
<evidence type="ECO:0000313" key="1">
    <source>
        <dbReference type="EMBL" id="VDN41305.1"/>
    </source>
</evidence>
<keyword evidence="2" id="KW-1185">Reference proteome</keyword>
<reference evidence="1 2" key="2">
    <citation type="submission" date="2018-11" db="EMBL/GenBank/DDBJ databases">
        <authorList>
            <consortium name="Pathogen Informatics"/>
        </authorList>
    </citation>
    <scope>NUCLEOTIDE SEQUENCE [LARGE SCALE GENOMIC DNA]</scope>
</reference>
<dbReference type="Proteomes" id="UP000271098">
    <property type="component" value="Unassembled WGS sequence"/>
</dbReference>
<dbReference type="WBParaSite" id="GPUH_0002335301-mRNA-1">
    <property type="protein sequence ID" value="GPUH_0002335301-mRNA-1"/>
    <property type="gene ID" value="GPUH_0002335301"/>
</dbReference>
<dbReference type="AlphaFoldDB" id="A0A183EQT2"/>
<name>A0A183EQT2_9BILA</name>
<accession>A0A183EQT2</accession>
<evidence type="ECO:0000313" key="3">
    <source>
        <dbReference type="WBParaSite" id="GPUH_0002335301-mRNA-1"/>
    </source>
</evidence>
<dbReference type="EMBL" id="UYRT01097483">
    <property type="protein sequence ID" value="VDN41305.1"/>
    <property type="molecule type" value="Genomic_DNA"/>
</dbReference>